<feature type="compositionally biased region" description="Pro residues" evidence="1">
    <location>
        <begin position="12"/>
        <end position="22"/>
    </location>
</feature>
<feature type="region of interest" description="Disordered" evidence="1">
    <location>
        <begin position="1"/>
        <end position="26"/>
    </location>
</feature>
<dbReference type="EMBL" id="JBHTCJ010000005">
    <property type="protein sequence ID" value="MFC7342027.1"/>
    <property type="molecule type" value="Genomic_DNA"/>
</dbReference>
<organism evidence="2 3">
    <name type="scientific">Saccharopolyspora griseoalba</name>
    <dbReference type="NCBI Taxonomy" id="1431848"/>
    <lineage>
        <taxon>Bacteria</taxon>
        <taxon>Bacillati</taxon>
        <taxon>Actinomycetota</taxon>
        <taxon>Actinomycetes</taxon>
        <taxon>Pseudonocardiales</taxon>
        <taxon>Pseudonocardiaceae</taxon>
        <taxon>Saccharopolyspora</taxon>
    </lineage>
</organism>
<keyword evidence="3" id="KW-1185">Reference proteome</keyword>
<comment type="caution">
    <text evidence="2">The sequence shown here is derived from an EMBL/GenBank/DDBJ whole genome shotgun (WGS) entry which is preliminary data.</text>
</comment>
<gene>
    <name evidence="2" type="ORF">ACFQRI_11445</name>
</gene>
<evidence type="ECO:0000256" key="1">
    <source>
        <dbReference type="SAM" id="MobiDB-lite"/>
    </source>
</evidence>
<sequence length="66" mass="7182">MPKNPTVDVDPPASPPADPSPPTADESARILNEAWQDEDWGSLLWLVLTPGARRELCALRGADFRA</sequence>
<proteinExistence type="predicted"/>
<evidence type="ECO:0000313" key="3">
    <source>
        <dbReference type="Proteomes" id="UP001596504"/>
    </source>
</evidence>
<dbReference type="RefSeq" id="WP_380667504.1">
    <property type="nucleotide sequence ID" value="NZ_JBHTCJ010000005.1"/>
</dbReference>
<dbReference type="Proteomes" id="UP001596504">
    <property type="component" value="Unassembled WGS sequence"/>
</dbReference>
<name>A0ABW2LIA8_9PSEU</name>
<protein>
    <submittedName>
        <fullName evidence="2">Uncharacterized protein</fullName>
    </submittedName>
</protein>
<feature type="compositionally biased region" description="Low complexity" evidence="1">
    <location>
        <begin position="1"/>
        <end position="11"/>
    </location>
</feature>
<evidence type="ECO:0000313" key="2">
    <source>
        <dbReference type="EMBL" id="MFC7342027.1"/>
    </source>
</evidence>
<accession>A0ABW2LIA8</accession>
<reference evidence="3" key="1">
    <citation type="journal article" date="2019" name="Int. J. Syst. Evol. Microbiol.">
        <title>The Global Catalogue of Microorganisms (GCM) 10K type strain sequencing project: providing services to taxonomists for standard genome sequencing and annotation.</title>
        <authorList>
            <consortium name="The Broad Institute Genomics Platform"/>
            <consortium name="The Broad Institute Genome Sequencing Center for Infectious Disease"/>
            <person name="Wu L."/>
            <person name="Ma J."/>
        </authorList>
    </citation>
    <scope>NUCLEOTIDE SEQUENCE [LARGE SCALE GENOMIC DNA]</scope>
    <source>
        <strain evidence="3">WLHS5</strain>
    </source>
</reference>